<reference evidence="2 3" key="1">
    <citation type="submission" date="2019-09" db="EMBL/GenBank/DDBJ databases">
        <authorList>
            <person name="Park J.-S."/>
            <person name="Choi H.-J."/>
        </authorList>
    </citation>
    <scope>NUCLEOTIDE SEQUENCE [LARGE SCALE GENOMIC DNA]</scope>
    <source>
        <strain evidence="2 3">176SS1-4</strain>
    </source>
</reference>
<dbReference type="RefSeq" id="WP_150443926.1">
    <property type="nucleotide sequence ID" value="NZ_VYQE01000001.1"/>
</dbReference>
<organism evidence="2 3">
    <name type="scientific">Histidinibacterium aquaticum</name>
    <dbReference type="NCBI Taxonomy" id="2613962"/>
    <lineage>
        <taxon>Bacteria</taxon>
        <taxon>Pseudomonadati</taxon>
        <taxon>Pseudomonadota</taxon>
        <taxon>Alphaproteobacteria</taxon>
        <taxon>Rhodobacterales</taxon>
        <taxon>Paracoccaceae</taxon>
        <taxon>Histidinibacterium</taxon>
    </lineage>
</organism>
<dbReference type="InterPro" id="IPR028992">
    <property type="entry name" value="Hedgehog/Intein_dom"/>
</dbReference>
<evidence type="ECO:0000313" key="2">
    <source>
        <dbReference type="EMBL" id="KAA9010440.1"/>
    </source>
</evidence>
<evidence type="ECO:0000259" key="1">
    <source>
        <dbReference type="Pfam" id="PF13403"/>
    </source>
</evidence>
<comment type="caution">
    <text evidence="2">The sequence shown here is derived from an EMBL/GenBank/DDBJ whole genome shotgun (WGS) entry which is preliminary data.</text>
</comment>
<feature type="domain" description="Hedgehog/Intein (Hint)" evidence="1">
    <location>
        <begin position="145"/>
        <end position="291"/>
    </location>
</feature>
<protein>
    <submittedName>
        <fullName evidence="2">Hint domain-containing protein</fullName>
    </submittedName>
</protein>
<gene>
    <name evidence="2" type="ORF">F3S47_04135</name>
</gene>
<keyword evidence="3" id="KW-1185">Reference proteome</keyword>
<dbReference type="Gene3D" id="2.170.16.10">
    <property type="entry name" value="Hedgehog/Intein (Hint) domain"/>
    <property type="match status" value="1"/>
</dbReference>
<dbReference type="EMBL" id="VYQE01000001">
    <property type="protein sequence ID" value="KAA9010440.1"/>
    <property type="molecule type" value="Genomic_DNA"/>
</dbReference>
<dbReference type="SUPFAM" id="SSF51294">
    <property type="entry name" value="Hedgehog/intein (Hint) domain"/>
    <property type="match status" value="1"/>
</dbReference>
<dbReference type="Proteomes" id="UP000326554">
    <property type="component" value="Unassembled WGS sequence"/>
</dbReference>
<proteinExistence type="predicted"/>
<accession>A0A5J5GQI5</accession>
<evidence type="ECO:0000313" key="3">
    <source>
        <dbReference type="Proteomes" id="UP000326554"/>
    </source>
</evidence>
<dbReference type="InterPro" id="IPR036844">
    <property type="entry name" value="Hint_dom_sf"/>
</dbReference>
<sequence>MAFISEIELTPAGRLARVGVIFPEAAAPRLRSMRVALHGEDGQLQGVARVTDLPRQPSPAPGYAAVELPVPESDAANAVALVDTATSDPVLGFYSAGTDSLVAHGGPAAGAAAEPLSPAPDGPIRFDAYGNRLDEDGRLDGGIACLTEGTLVSTPDGERRVGDLKPGDLVRTRDNGDQPVRMIHRRKLGGPSFAAQRALWPVRIAKGSMGFGLPRRDLWVSPQHRMLYAHIRIGLTFNEEAVLVRAKSLCAFFEGVEVDSGMDEVTYVHLVFDRHEIVFAEGAPTESFHSGREGLCALDGQSLSELYGLFPDLRVGEERPEAGFMTLRSWELMSAVA</sequence>
<dbReference type="AlphaFoldDB" id="A0A5J5GQI5"/>
<name>A0A5J5GQI5_9RHOB</name>
<dbReference type="Pfam" id="PF13403">
    <property type="entry name" value="Hint_2"/>
    <property type="match status" value="1"/>
</dbReference>